<dbReference type="SUPFAM" id="SSF50685">
    <property type="entry name" value="Barwin-like endoglucanases"/>
    <property type="match status" value="1"/>
</dbReference>
<evidence type="ECO:0000313" key="4">
    <source>
        <dbReference type="EMBL" id="KIW01059.1"/>
    </source>
</evidence>
<name>A0A0D2APJ2_9PEZI</name>
<dbReference type="RefSeq" id="XP_016210928.1">
    <property type="nucleotide sequence ID" value="XM_016361353.1"/>
</dbReference>
<keyword evidence="1 2" id="KW-0732">Signal</keyword>
<evidence type="ECO:0000256" key="1">
    <source>
        <dbReference type="ARBA" id="ARBA00022729"/>
    </source>
</evidence>
<accession>A0A0D2APJ2</accession>
<dbReference type="Pfam" id="PF00967">
    <property type="entry name" value="Barwin"/>
    <property type="match status" value="1"/>
</dbReference>
<dbReference type="InterPro" id="IPR001153">
    <property type="entry name" value="Barwin_dom"/>
</dbReference>
<dbReference type="InterPro" id="IPR036908">
    <property type="entry name" value="RlpA-like_sf"/>
</dbReference>
<evidence type="ECO:0000313" key="5">
    <source>
        <dbReference type="Proteomes" id="UP000053259"/>
    </source>
</evidence>
<dbReference type="HOGENOM" id="CLU_047639_6_0_1"/>
<feature type="domain" description="Barwin" evidence="3">
    <location>
        <begin position="69"/>
        <end position="128"/>
    </location>
</feature>
<feature type="chain" id="PRO_5002238606" description="Barwin domain-containing protein" evidence="2">
    <location>
        <begin position="19"/>
        <end position="134"/>
    </location>
</feature>
<protein>
    <recommendedName>
        <fullName evidence="3">Barwin domain-containing protein</fullName>
    </recommendedName>
</protein>
<dbReference type="GO" id="GO:0042742">
    <property type="term" value="P:defense response to bacterium"/>
    <property type="evidence" value="ECO:0007669"/>
    <property type="project" value="InterPro"/>
</dbReference>
<feature type="signal peptide" evidence="2">
    <location>
        <begin position="1"/>
        <end position="18"/>
    </location>
</feature>
<dbReference type="CDD" id="cd22191">
    <property type="entry name" value="DPBB_RlpA_EXP_N-like"/>
    <property type="match status" value="1"/>
</dbReference>
<dbReference type="InParanoid" id="A0A0D2APJ2"/>
<dbReference type="PANTHER" id="PTHR31836">
    <property type="match status" value="1"/>
</dbReference>
<dbReference type="STRING" id="253628.A0A0D2APJ2"/>
<dbReference type="VEuPathDB" id="FungiDB:PV09_07573"/>
<dbReference type="Proteomes" id="UP000053259">
    <property type="component" value="Unassembled WGS sequence"/>
</dbReference>
<dbReference type="Gene3D" id="2.40.40.10">
    <property type="entry name" value="RlpA-like domain"/>
    <property type="match status" value="1"/>
</dbReference>
<dbReference type="GeneID" id="27315546"/>
<dbReference type="EMBL" id="KN847558">
    <property type="protein sequence ID" value="KIW01059.1"/>
    <property type="molecule type" value="Genomic_DNA"/>
</dbReference>
<organism evidence="4 5">
    <name type="scientific">Verruconis gallopava</name>
    <dbReference type="NCBI Taxonomy" id="253628"/>
    <lineage>
        <taxon>Eukaryota</taxon>
        <taxon>Fungi</taxon>
        <taxon>Dikarya</taxon>
        <taxon>Ascomycota</taxon>
        <taxon>Pezizomycotina</taxon>
        <taxon>Dothideomycetes</taxon>
        <taxon>Pleosporomycetidae</taxon>
        <taxon>Venturiales</taxon>
        <taxon>Sympoventuriaceae</taxon>
        <taxon>Verruconis</taxon>
    </lineage>
</organism>
<dbReference type="InterPro" id="IPR051477">
    <property type="entry name" value="Expansin_CellWall"/>
</dbReference>
<gene>
    <name evidence="4" type="ORF">PV09_07573</name>
</gene>
<dbReference type="GO" id="GO:0050832">
    <property type="term" value="P:defense response to fungus"/>
    <property type="evidence" value="ECO:0007669"/>
    <property type="project" value="InterPro"/>
</dbReference>
<proteinExistence type="predicted"/>
<dbReference type="PANTHER" id="PTHR31836:SF28">
    <property type="entry name" value="SRCR DOMAIN-CONTAINING PROTEIN-RELATED"/>
    <property type="match status" value="1"/>
</dbReference>
<dbReference type="OrthoDB" id="406505at2759"/>
<sequence>MQFATVFVTLAIAAVSSALPVSEANKASANLERRQASGKATYYNTMYPTYSSCGDQPQDTDMIAALAPSFMPAACGKNIAVTNEETGTTITVTVVDTCVACAGGSVAVDLSPSAFEAAGATLDAGTFTTSWTFV</sequence>
<evidence type="ECO:0000256" key="2">
    <source>
        <dbReference type="SAM" id="SignalP"/>
    </source>
</evidence>
<evidence type="ECO:0000259" key="3">
    <source>
        <dbReference type="Pfam" id="PF00967"/>
    </source>
</evidence>
<reference evidence="4 5" key="1">
    <citation type="submission" date="2015-01" db="EMBL/GenBank/DDBJ databases">
        <title>The Genome Sequence of Ochroconis gallopava CBS43764.</title>
        <authorList>
            <consortium name="The Broad Institute Genomics Platform"/>
            <person name="Cuomo C."/>
            <person name="de Hoog S."/>
            <person name="Gorbushina A."/>
            <person name="Stielow B."/>
            <person name="Teixiera M."/>
            <person name="Abouelleil A."/>
            <person name="Chapman S.B."/>
            <person name="Priest M."/>
            <person name="Young S.K."/>
            <person name="Wortman J."/>
            <person name="Nusbaum C."/>
            <person name="Birren B."/>
        </authorList>
    </citation>
    <scope>NUCLEOTIDE SEQUENCE [LARGE SCALE GENOMIC DNA]</scope>
    <source>
        <strain evidence="4 5">CBS 43764</strain>
    </source>
</reference>
<dbReference type="AlphaFoldDB" id="A0A0D2APJ2"/>
<keyword evidence="5" id="KW-1185">Reference proteome</keyword>